<evidence type="ECO:0000256" key="5">
    <source>
        <dbReference type="ARBA" id="ARBA00022989"/>
    </source>
</evidence>
<evidence type="ECO:0000256" key="7">
    <source>
        <dbReference type="SAM" id="Phobius"/>
    </source>
</evidence>
<dbReference type="Gene3D" id="1.20.1530.20">
    <property type="match status" value="1"/>
</dbReference>
<reference evidence="9 10" key="1">
    <citation type="submission" date="2019-08" db="EMBL/GenBank/DDBJ databases">
        <title>Bacillus genomes from the desert of Cuatro Cienegas, Coahuila.</title>
        <authorList>
            <person name="Olmedo-Alvarez G."/>
        </authorList>
    </citation>
    <scope>NUCLEOTIDE SEQUENCE [LARGE SCALE GENOMIC DNA]</scope>
    <source>
        <strain evidence="9 10">CH98b_3T</strain>
    </source>
</reference>
<feature type="transmembrane region" description="Helical" evidence="7">
    <location>
        <begin position="353"/>
        <end position="377"/>
    </location>
</feature>
<protein>
    <submittedName>
        <fullName evidence="9">Cation:proton antiporter</fullName>
    </submittedName>
</protein>
<evidence type="ECO:0000313" key="9">
    <source>
        <dbReference type="EMBL" id="TYS71157.1"/>
    </source>
</evidence>
<feature type="transmembrane region" description="Helical" evidence="7">
    <location>
        <begin position="206"/>
        <end position="225"/>
    </location>
</feature>
<comment type="similarity">
    <text evidence="2">Belongs to the monovalent cation:proton antiporter 2 (CPA2) transporter (TC 2.A.37) family.</text>
</comment>
<feature type="domain" description="Cation/H+ exchanger transmembrane" evidence="8">
    <location>
        <begin position="16"/>
        <end position="365"/>
    </location>
</feature>
<feature type="transmembrane region" description="Helical" evidence="7">
    <location>
        <begin position="287"/>
        <end position="310"/>
    </location>
</feature>
<dbReference type="AlphaFoldDB" id="A0A5D4T5Z6"/>
<feature type="transmembrane region" description="Helical" evidence="7">
    <location>
        <begin position="145"/>
        <end position="166"/>
    </location>
</feature>
<keyword evidence="3" id="KW-0813">Transport</keyword>
<evidence type="ECO:0000259" key="8">
    <source>
        <dbReference type="Pfam" id="PF00999"/>
    </source>
</evidence>
<dbReference type="Proteomes" id="UP000324517">
    <property type="component" value="Unassembled WGS sequence"/>
</dbReference>
<feature type="transmembrane region" description="Helical" evidence="7">
    <location>
        <begin position="322"/>
        <end position="347"/>
    </location>
</feature>
<dbReference type="RefSeq" id="WP_148979761.1">
    <property type="nucleotide sequence ID" value="NZ_JBNILI010000001.1"/>
</dbReference>
<gene>
    <name evidence="9" type="ORF">FZC75_14085</name>
</gene>
<keyword evidence="6 7" id="KW-0472">Membrane</keyword>
<dbReference type="GO" id="GO:0015297">
    <property type="term" value="F:antiporter activity"/>
    <property type="evidence" value="ECO:0007669"/>
    <property type="project" value="InterPro"/>
</dbReference>
<dbReference type="Pfam" id="PF00999">
    <property type="entry name" value="Na_H_Exchanger"/>
    <property type="match status" value="1"/>
</dbReference>
<dbReference type="InterPro" id="IPR038770">
    <property type="entry name" value="Na+/solute_symporter_sf"/>
</dbReference>
<feature type="transmembrane region" description="Helical" evidence="7">
    <location>
        <begin position="178"/>
        <end position="199"/>
    </location>
</feature>
<name>A0A5D4T5Z6_9BACI</name>
<evidence type="ECO:0000256" key="1">
    <source>
        <dbReference type="ARBA" id="ARBA00004141"/>
    </source>
</evidence>
<accession>A0A5D4T5Z6</accession>
<dbReference type="EMBL" id="VTET01000007">
    <property type="protein sequence ID" value="TYS71157.1"/>
    <property type="molecule type" value="Genomic_DNA"/>
</dbReference>
<feature type="transmembrane region" description="Helical" evidence="7">
    <location>
        <begin position="30"/>
        <end position="47"/>
    </location>
</feature>
<comment type="subcellular location">
    <subcellularLocation>
        <location evidence="1">Membrane</location>
        <topology evidence="1">Multi-pass membrane protein</topology>
    </subcellularLocation>
</comment>
<evidence type="ECO:0000256" key="6">
    <source>
        <dbReference type="ARBA" id="ARBA00023136"/>
    </source>
</evidence>
<sequence>MHEGTPILVSIGVILLVLFVMGYVGGKVKIPGVILYIFLGLGIGTFISENELLYTASEIGIVLLFFLLGLEFPLKKLKKMAIKVWKPGLLDVVLNFGISAVICLFFGLDLLTSFIIGGVLYATSSSISAKLLESTKRLANAESEYILAILIFEDIVAPIIVAVLIGLASDSGITGMDFMILLGKILLLTVVAMVIGRFGFTRLEKFFERLVGSDIFIMLTVGIALSYAGLALLLGLSEVLGAFLAGIMLAESKRSEAIEQVTLPVRDLLLPIFFMHFGTTIDLGEGVPYVGLLLTLVGWALLGKIFVGILGGRWYGLTKRVALRAGFSLTPRGEFSVVIATIATGAAKVFSSVFILTSAILGILIFILAPKLTNLFYEKKRVKKNIKLKVPG</sequence>
<dbReference type="PANTHER" id="PTHR42751:SF3">
    <property type="entry name" value="SODIUM_GLUTAMATE SYMPORTER"/>
    <property type="match status" value="1"/>
</dbReference>
<evidence type="ECO:0000256" key="2">
    <source>
        <dbReference type="ARBA" id="ARBA00005551"/>
    </source>
</evidence>
<proteinExistence type="inferred from homology"/>
<keyword evidence="4 7" id="KW-0812">Transmembrane</keyword>
<dbReference type="InterPro" id="IPR006153">
    <property type="entry name" value="Cation/H_exchanger_TM"/>
</dbReference>
<comment type="caution">
    <text evidence="9">The sequence shown here is derived from an EMBL/GenBank/DDBJ whole genome shotgun (WGS) entry which is preliminary data.</text>
</comment>
<feature type="transmembrane region" description="Helical" evidence="7">
    <location>
        <begin position="6"/>
        <end position="23"/>
    </location>
</feature>
<evidence type="ECO:0000313" key="10">
    <source>
        <dbReference type="Proteomes" id="UP000324517"/>
    </source>
</evidence>
<feature type="transmembrane region" description="Helical" evidence="7">
    <location>
        <begin position="53"/>
        <end position="72"/>
    </location>
</feature>
<evidence type="ECO:0000256" key="3">
    <source>
        <dbReference type="ARBA" id="ARBA00022448"/>
    </source>
</evidence>
<dbReference type="GO" id="GO:0016020">
    <property type="term" value="C:membrane"/>
    <property type="evidence" value="ECO:0007669"/>
    <property type="project" value="UniProtKB-SubCell"/>
</dbReference>
<dbReference type="OrthoDB" id="9781411at2"/>
<keyword evidence="5 7" id="KW-1133">Transmembrane helix</keyword>
<dbReference type="PANTHER" id="PTHR42751">
    <property type="entry name" value="SODIUM/HYDROGEN EXCHANGER FAMILY/TRKA DOMAIN PROTEIN"/>
    <property type="match status" value="1"/>
</dbReference>
<dbReference type="GO" id="GO:1902600">
    <property type="term" value="P:proton transmembrane transport"/>
    <property type="evidence" value="ECO:0007669"/>
    <property type="project" value="InterPro"/>
</dbReference>
<organism evidence="9 10">
    <name type="scientific">Sutcliffiella horikoshii</name>
    <dbReference type="NCBI Taxonomy" id="79883"/>
    <lineage>
        <taxon>Bacteria</taxon>
        <taxon>Bacillati</taxon>
        <taxon>Bacillota</taxon>
        <taxon>Bacilli</taxon>
        <taxon>Bacillales</taxon>
        <taxon>Bacillaceae</taxon>
        <taxon>Sutcliffiella</taxon>
    </lineage>
</organism>
<evidence type="ECO:0000256" key="4">
    <source>
        <dbReference type="ARBA" id="ARBA00022692"/>
    </source>
</evidence>